<dbReference type="EMBL" id="JBBPFD010000005">
    <property type="protein sequence ID" value="KAK7925983.1"/>
    <property type="molecule type" value="Genomic_DNA"/>
</dbReference>
<keyword evidence="3" id="KW-1185">Reference proteome</keyword>
<gene>
    <name evidence="2" type="ORF">WMY93_008293</name>
</gene>
<dbReference type="AlphaFoldDB" id="A0AAW0PFW3"/>
<evidence type="ECO:0000313" key="2">
    <source>
        <dbReference type="EMBL" id="KAK7925983.1"/>
    </source>
</evidence>
<feature type="compositionally biased region" description="Low complexity" evidence="1">
    <location>
        <begin position="23"/>
        <end position="34"/>
    </location>
</feature>
<organism evidence="2 3">
    <name type="scientific">Mugilogobius chulae</name>
    <name type="common">yellowstripe goby</name>
    <dbReference type="NCBI Taxonomy" id="88201"/>
    <lineage>
        <taxon>Eukaryota</taxon>
        <taxon>Metazoa</taxon>
        <taxon>Chordata</taxon>
        <taxon>Craniata</taxon>
        <taxon>Vertebrata</taxon>
        <taxon>Euteleostomi</taxon>
        <taxon>Actinopterygii</taxon>
        <taxon>Neopterygii</taxon>
        <taxon>Teleostei</taxon>
        <taxon>Neoteleostei</taxon>
        <taxon>Acanthomorphata</taxon>
        <taxon>Gobiaria</taxon>
        <taxon>Gobiiformes</taxon>
        <taxon>Gobioidei</taxon>
        <taxon>Gobiidae</taxon>
        <taxon>Gobionellinae</taxon>
        <taxon>Mugilogobius</taxon>
    </lineage>
</organism>
<sequence>MKSLRDDVDDLEDLGFPPPPSRSSPRSWQRFSRPCATTRRRPGAVTSTSSSQTQTGPVQSTHFKSSPLSSRIFRGNSAP</sequence>
<name>A0AAW0PFW3_9GOBI</name>
<evidence type="ECO:0000256" key="1">
    <source>
        <dbReference type="SAM" id="MobiDB-lite"/>
    </source>
</evidence>
<protein>
    <submittedName>
        <fullName evidence="2">Uncharacterized protein</fullName>
    </submittedName>
</protein>
<proteinExistence type="predicted"/>
<accession>A0AAW0PFW3</accession>
<dbReference type="Proteomes" id="UP001460270">
    <property type="component" value="Unassembled WGS sequence"/>
</dbReference>
<feature type="region of interest" description="Disordered" evidence="1">
    <location>
        <begin position="1"/>
        <end position="79"/>
    </location>
</feature>
<comment type="caution">
    <text evidence="2">The sequence shown here is derived from an EMBL/GenBank/DDBJ whole genome shotgun (WGS) entry which is preliminary data.</text>
</comment>
<evidence type="ECO:0000313" key="3">
    <source>
        <dbReference type="Proteomes" id="UP001460270"/>
    </source>
</evidence>
<feature type="compositionally biased region" description="Low complexity" evidence="1">
    <location>
        <begin position="46"/>
        <end position="61"/>
    </location>
</feature>
<reference evidence="3" key="1">
    <citation type="submission" date="2024-04" db="EMBL/GenBank/DDBJ databases">
        <title>Salinicola lusitanus LLJ914,a marine bacterium isolated from the Okinawa Trough.</title>
        <authorList>
            <person name="Li J."/>
        </authorList>
    </citation>
    <scope>NUCLEOTIDE SEQUENCE [LARGE SCALE GENOMIC DNA]</scope>
</reference>